<reference evidence="1" key="1">
    <citation type="submission" date="2018-02" db="EMBL/GenBank/DDBJ databases">
        <authorList>
            <person name="Cohen D.B."/>
            <person name="Kent A.D."/>
        </authorList>
    </citation>
    <scope>NUCLEOTIDE SEQUENCE</scope>
</reference>
<name>A0A2N9FG72_FAGSY</name>
<organism evidence="1">
    <name type="scientific">Fagus sylvatica</name>
    <name type="common">Beechnut</name>
    <dbReference type="NCBI Taxonomy" id="28930"/>
    <lineage>
        <taxon>Eukaryota</taxon>
        <taxon>Viridiplantae</taxon>
        <taxon>Streptophyta</taxon>
        <taxon>Embryophyta</taxon>
        <taxon>Tracheophyta</taxon>
        <taxon>Spermatophyta</taxon>
        <taxon>Magnoliopsida</taxon>
        <taxon>eudicotyledons</taxon>
        <taxon>Gunneridae</taxon>
        <taxon>Pentapetalae</taxon>
        <taxon>rosids</taxon>
        <taxon>fabids</taxon>
        <taxon>Fagales</taxon>
        <taxon>Fagaceae</taxon>
        <taxon>Fagus</taxon>
    </lineage>
</organism>
<evidence type="ECO:0000313" key="1">
    <source>
        <dbReference type="EMBL" id="SPC86183.1"/>
    </source>
</evidence>
<dbReference type="EMBL" id="OIVN01000832">
    <property type="protein sequence ID" value="SPC86183.1"/>
    <property type="molecule type" value="Genomic_DNA"/>
</dbReference>
<proteinExistence type="predicted"/>
<protein>
    <submittedName>
        <fullName evidence="1">Uncharacterized protein</fullName>
    </submittedName>
</protein>
<sequence length="383" mass="42897">MEVKIGSWRPSEALEAEIGSRRLSEAQEAKIGSRRPSVALEAEIGSWRPSEAQEAEIGHPGPQHLVTSEVEPKPEVKLDFEFLLASHPGPQHLILSFCLPVILDLSTCHPGPQQDFELLLASHPGPQHLHLVTSEVEPKPESSWILTFCLPVILDLSTCHPGPQHLVTSEVEPNRVKLDFDQSSWTLALGNPWVDRSLMAQRGDTWHGRVPEAWPRVPCTCYYVLASGDSSRSLASAWGRVQHPMEAIPTANGISSTKESESGVSFLNRSWEAPILGFERCGGARRVNHCLRHFLRRVEARANSDGGLFHRQMVDLPKRTPMVVPLCGFGAQNDYVLECECGGSAWWRIERRSIQWLRWLLDWMLGSSSSEAHRAWRSLEARK</sequence>
<dbReference type="AlphaFoldDB" id="A0A2N9FG72"/>
<gene>
    <name evidence="1" type="ORF">FSB_LOCUS14065</name>
</gene>
<accession>A0A2N9FG72</accession>